<dbReference type="Pfam" id="PF13181">
    <property type="entry name" value="TPR_8"/>
    <property type="match status" value="1"/>
</dbReference>
<dbReference type="Gene3D" id="1.25.40.10">
    <property type="entry name" value="Tetratricopeptide repeat domain"/>
    <property type="match status" value="2"/>
</dbReference>
<gene>
    <name evidence="2" type="ORF">Ctaglu_21850</name>
</gene>
<dbReference type="SUPFAM" id="SSF48452">
    <property type="entry name" value="TPR-like"/>
    <property type="match status" value="1"/>
</dbReference>
<dbReference type="PROSITE" id="PS50943">
    <property type="entry name" value="HTH_CROC1"/>
    <property type="match status" value="1"/>
</dbReference>
<dbReference type="GO" id="GO:0003677">
    <property type="term" value="F:DNA binding"/>
    <property type="evidence" value="ECO:0007669"/>
    <property type="project" value="InterPro"/>
</dbReference>
<proteinExistence type="predicted"/>
<keyword evidence="3" id="KW-1185">Reference proteome</keyword>
<reference evidence="2 3" key="1">
    <citation type="submission" date="2018-11" db="EMBL/GenBank/DDBJ databases">
        <title>Genome sequencing and assembly of Clostridium tagluense strain A121.</title>
        <authorList>
            <person name="Murakami T."/>
            <person name="Segawa T."/>
            <person name="Shcherbakova V.A."/>
            <person name="Mori H."/>
            <person name="Yoshimura Y."/>
        </authorList>
    </citation>
    <scope>NUCLEOTIDE SEQUENCE [LARGE SCALE GENOMIC DNA]</scope>
    <source>
        <strain evidence="2 3">A121</strain>
    </source>
</reference>
<dbReference type="AlphaFoldDB" id="A0A401UM04"/>
<name>A0A401UM04_9CLOT</name>
<evidence type="ECO:0000313" key="3">
    <source>
        <dbReference type="Proteomes" id="UP000287872"/>
    </source>
</evidence>
<dbReference type="CDD" id="cd00093">
    <property type="entry name" value="HTH_XRE"/>
    <property type="match status" value="1"/>
</dbReference>
<sequence>MDNFVYILGNKFEYDFLSAWIKYNRIKEGISQEALAHGICSTSHLSYFENGKKKLRSELIEALLKKLKITNITGTKDIGLIRQKFHILMFQVESFDYESSEITYNELCTLESLLRNSPYNIEFNIYSLMYNILVERKSYNELKVSINILDKVYSSLNQDLQYIYMLITGRFIYEYMNQTEGIRRLEKACEIKETPWINYRLGVAYCLNWQHLKGVIYLEKALNSYSLSGRYMNSLQCHSFLGSSYIFLKMYEQAEFHLTSVANGSDYFTIDKNIFTVYTNLAKLYLDMGKYDKCIEYCHLAMNPLNSWETDKRWIKSAWHASEQPILGACIYIEVHKKLNDGFNYKEIFDKFLTDAYKNSVYYNYVYCLYLSIFNFNEDIFYKEVTDIILPFYSYKGYWDIHYKITLLLIKHLESNRKYKDANNLYRELLS</sequence>
<dbReference type="SMART" id="SM00530">
    <property type="entry name" value="HTH_XRE"/>
    <property type="match status" value="1"/>
</dbReference>
<dbReference type="RefSeq" id="WP_185732678.1">
    <property type="nucleotide sequence ID" value="NZ_BHYK01000010.1"/>
</dbReference>
<organism evidence="2 3">
    <name type="scientific">Clostridium tagluense</name>
    <dbReference type="NCBI Taxonomy" id="360422"/>
    <lineage>
        <taxon>Bacteria</taxon>
        <taxon>Bacillati</taxon>
        <taxon>Bacillota</taxon>
        <taxon>Clostridia</taxon>
        <taxon>Eubacteriales</taxon>
        <taxon>Clostridiaceae</taxon>
        <taxon>Clostridium</taxon>
    </lineage>
</organism>
<comment type="caution">
    <text evidence="2">The sequence shown here is derived from an EMBL/GenBank/DDBJ whole genome shotgun (WGS) entry which is preliminary data.</text>
</comment>
<evidence type="ECO:0000259" key="1">
    <source>
        <dbReference type="PROSITE" id="PS50943"/>
    </source>
</evidence>
<dbReference type="Proteomes" id="UP000287872">
    <property type="component" value="Unassembled WGS sequence"/>
</dbReference>
<dbReference type="Pfam" id="PF01381">
    <property type="entry name" value="HTH_3"/>
    <property type="match status" value="1"/>
</dbReference>
<dbReference type="EMBL" id="BHYK01000010">
    <property type="protein sequence ID" value="GCD10562.1"/>
    <property type="molecule type" value="Genomic_DNA"/>
</dbReference>
<dbReference type="InterPro" id="IPR010982">
    <property type="entry name" value="Lambda_DNA-bd_dom_sf"/>
</dbReference>
<dbReference type="InterPro" id="IPR019734">
    <property type="entry name" value="TPR_rpt"/>
</dbReference>
<dbReference type="InterPro" id="IPR011990">
    <property type="entry name" value="TPR-like_helical_dom_sf"/>
</dbReference>
<dbReference type="InterPro" id="IPR001387">
    <property type="entry name" value="Cro/C1-type_HTH"/>
</dbReference>
<accession>A0A401UM04</accession>
<protein>
    <recommendedName>
        <fullName evidence="1">HTH cro/C1-type domain-containing protein</fullName>
    </recommendedName>
</protein>
<dbReference type="SUPFAM" id="SSF47413">
    <property type="entry name" value="lambda repressor-like DNA-binding domains"/>
    <property type="match status" value="1"/>
</dbReference>
<feature type="domain" description="HTH cro/C1-type" evidence="1">
    <location>
        <begin position="21"/>
        <end position="70"/>
    </location>
</feature>
<evidence type="ECO:0000313" key="2">
    <source>
        <dbReference type="EMBL" id="GCD10562.1"/>
    </source>
</evidence>